<keyword evidence="1" id="KW-1133">Transmembrane helix</keyword>
<dbReference type="Proteomes" id="UP001057291">
    <property type="component" value="Unassembled WGS sequence"/>
</dbReference>
<name>A0AAV4LH33_9BACL</name>
<evidence type="ECO:0000256" key="1">
    <source>
        <dbReference type="SAM" id="Phobius"/>
    </source>
</evidence>
<gene>
    <name evidence="2" type="ORF">DNHGIG_26120</name>
</gene>
<keyword evidence="1" id="KW-0812">Transmembrane</keyword>
<accession>A0AAV4LH33</accession>
<dbReference type="EMBL" id="BOQE01000001">
    <property type="protein sequence ID" value="GIM47063.1"/>
    <property type="molecule type" value="Genomic_DNA"/>
</dbReference>
<dbReference type="RefSeq" id="WP_282200086.1">
    <property type="nucleotide sequence ID" value="NZ_BOQE01000001.1"/>
</dbReference>
<feature type="transmembrane region" description="Helical" evidence="1">
    <location>
        <begin position="101"/>
        <end position="118"/>
    </location>
</feature>
<keyword evidence="3" id="KW-1185">Reference proteome</keyword>
<organism evidence="2 3">
    <name type="scientific">Collibacillus ludicampi</name>
    <dbReference type="NCBI Taxonomy" id="2771369"/>
    <lineage>
        <taxon>Bacteria</taxon>
        <taxon>Bacillati</taxon>
        <taxon>Bacillota</taxon>
        <taxon>Bacilli</taxon>
        <taxon>Bacillales</taxon>
        <taxon>Alicyclobacillaceae</taxon>
        <taxon>Collibacillus</taxon>
    </lineage>
</organism>
<sequence length="120" mass="12728">MSIKIAINGGILDQGIQGPIAPSTPDASHWLVDRLADGTNTVGSWLVDLFGTKLGGWLAQLLDHGLTILNANSPEIITFAIVVCAGGMMIAPLFGSHPSKWFGRAMGTFWIGVIWRVLGS</sequence>
<protein>
    <submittedName>
        <fullName evidence="2">Uncharacterized protein</fullName>
    </submittedName>
</protein>
<keyword evidence="1" id="KW-0472">Membrane</keyword>
<dbReference type="AlphaFoldDB" id="A0AAV4LH33"/>
<evidence type="ECO:0000313" key="2">
    <source>
        <dbReference type="EMBL" id="GIM47063.1"/>
    </source>
</evidence>
<feature type="transmembrane region" description="Helical" evidence="1">
    <location>
        <begin position="76"/>
        <end position="95"/>
    </location>
</feature>
<evidence type="ECO:0000313" key="3">
    <source>
        <dbReference type="Proteomes" id="UP001057291"/>
    </source>
</evidence>
<reference evidence="2" key="1">
    <citation type="journal article" date="2023" name="Int. J. Syst. Evol. Microbiol.">
        <title>Collibacillus ludicampi gen. nov., sp. nov., a new soil bacterium of the family Alicyclobacillaceae.</title>
        <authorList>
            <person name="Jojima T."/>
            <person name="Ioku Y."/>
            <person name="Fukuta Y."/>
            <person name="Shirasaka N."/>
            <person name="Matsumura Y."/>
            <person name="Mori M."/>
        </authorList>
    </citation>
    <scope>NUCLEOTIDE SEQUENCE</scope>
    <source>
        <strain evidence="2">TP075</strain>
    </source>
</reference>
<comment type="caution">
    <text evidence="2">The sequence shown here is derived from an EMBL/GenBank/DDBJ whole genome shotgun (WGS) entry which is preliminary data.</text>
</comment>
<proteinExistence type="predicted"/>